<protein>
    <submittedName>
        <fullName evidence="2">Uncharacterized protein</fullName>
    </submittedName>
</protein>
<organism evidence="2">
    <name type="scientific">Podoviridae sp. ct8Lf7</name>
    <dbReference type="NCBI Taxonomy" id="2827723"/>
    <lineage>
        <taxon>Viruses</taxon>
        <taxon>Duplodnaviria</taxon>
        <taxon>Heunggongvirae</taxon>
        <taxon>Uroviricota</taxon>
        <taxon>Caudoviricetes</taxon>
    </lineage>
</organism>
<evidence type="ECO:0000256" key="1">
    <source>
        <dbReference type="SAM" id="Coils"/>
    </source>
</evidence>
<reference evidence="2" key="1">
    <citation type="journal article" date="2021" name="Proc. Natl. Acad. Sci. U.S.A.">
        <title>A Catalog of Tens of Thousands of Viruses from Human Metagenomes Reveals Hidden Associations with Chronic Diseases.</title>
        <authorList>
            <person name="Tisza M.J."/>
            <person name="Buck C.B."/>
        </authorList>
    </citation>
    <scope>NUCLEOTIDE SEQUENCE</scope>
    <source>
        <strain evidence="2">Ct8Lf7</strain>
    </source>
</reference>
<accession>A0A8S5S0I7</accession>
<sequence length="53" mass="6281">METYYTKREFNEMKSALTKKCRALETKVNNLSSKLKELKKQYKMLSDSKAEES</sequence>
<dbReference type="EMBL" id="BK032511">
    <property type="protein sequence ID" value="DAF44494.1"/>
    <property type="molecule type" value="Genomic_DNA"/>
</dbReference>
<evidence type="ECO:0000313" key="2">
    <source>
        <dbReference type="EMBL" id="DAF44494.1"/>
    </source>
</evidence>
<feature type="coiled-coil region" evidence="1">
    <location>
        <begin position="7"/>
        <end position="48"/>
    </location>
</feature>
<keyword evidence="1" id="KW-0175">Coiled coil</keyword>
<proteinExistence type="predicted"/>
<name>A0A8S5S0I7_9CAUD</name>